<keyword evidence="1" id="KW-0812">Transmembrane</keyword>
<accession>A0A2Z4NCT0</accession>
<protein>
    <submittedName>
        <fullName evidence="2">Uncharacterized protein</fullName>
    </submittedName>
</protein>
<dbReference type="EMBL" id="CP030140">
    <property type="protein sequence ID" value="AWX69360.1"/>
    <property type="molecule type" value="Genomic_DNA"/>
</dbReference>
<evidence type="ECO:0000313" key="3">
    <source>
        <dbReference type="Proteomes" id="UP000250218"/>
    </source>
</evidence>
<dbReference type="Proteomes" id="UP000250218">
    <property type="component" value="Chromosome"/>
</dbReference>
<feature type="transmembrane region" description="Helical" evidence="1">
    <location>
        <begin position="132"/>
        <end position="153"/>
    </location>
</feature>
<dbReference type="KEGG" id="mane:DP065_01140"/>
<keyword evidence="1" id="KW-1133">Transmembrane helix</keyword>
<keyword evidence="1" id="KW-0472">Membrane</keyword>
<proteinExistence type="predicted"/>
<reference evidence="3" key="1">
    <citation type="submission" date="2018-06" db="EMBL/GenBank/DDBJ databases">
        <title>Complete genome sequences of Mycoplasma anatis, M. anseris and M. cloacale type strains.</title>
        <authorList>
            <person name="Grozner D."/>
            <person name="Forro B."/>
            <person name="Sulyok K.M."/>
            <person name="Marton S."/>
            <person name="Kreizinger Z."/>
            <person name="Banyai K."/>
            <person name="Gyuranecz M."/>
        </authorList>
    </citation>
    <scope>NUCLEOTIDE SEQUENCE [LARGE SCALE GENOMIC DNA]</scope>
    <source>
        <strain evidence="3">ATCC 49234</strain>
    </source>
</reference>
<gene>
    <name evidence="2" type="ORF">DP065_01140</name>
</gene>
<feature type="transmembrane region" description="Helical" evidence="1">
    <location>
        <begin position="159"/>
        <end position="185"/>
    </location>
</feature>
<feature type="transmembrane region" description="Helical" evidence="1">
    <location>
        <begin position="29"/>
        <end position="57"/>
    </location>
</feature>
<sequence length="291" mass="34789">MKLDFLLNPTTTNRILHLISKDKKEVKSVFGIMVAYQILMYLIIFINFLSFGIYFVFIFPDKQYMNNVLAIRLLVIMLSLLVPYLVYLLISFTWTKKWILNYYENASKNKKTFQILQNLMFEKNCFFFKTNLLFRAILYMIIYLNTFSFIILWNYQFEIWFEMIFNSIIISIMMLTTIINNAYNLNRINKLLIYKTKIELQIKNNSINLISGWVAIFVHLISSKVFQCYFEKNPKRGDLIGGRFLISIFAITLLILFLFYLTTTIISLIKFKKENINKKQKICMIFLPILF</sequence>
<feature type="transmembrane region" description="Helical" evidence="1">
    <location>
        <begin position="206"/>
        <end position="226"/>
    </location>
</feature>
<feature type="transmembrane region" description="Helical" evidence="1">
    <location>
        <begin position="246"/>
        <end position="269"/>
    </location>
</feature>
<dbReference type="AlphaFoldDB" id="A0A2Z4NCT0"/>
<name>A0A2Z4NCT0_9BACT</name>
<feature type="transmembrane region" description="Helical" evidence="1">
    <location>
        <begin position="69"/>
        <end position="90"/>
    </location>
</feature>
<evidence type="ECO:0000313" key="2">
    <source>
        <dbReference type="EMBL" id="AWX69360.1"/>
    </source>
</evidence>
<keyword evidence="3" id="KW-1185">Reference proteome</keyword>
<evidence type="ECO:0000256" key="1">
    <source>
        <dbReference type="SAM" id="Phobius"/>
    </source>
</evidence>
<dbReference type="RefSeq" id="WP_033178886.1">
    <property type="nucleotide sequence ID" value="NZ_CP030140.1"/>
</dbReference>
<organism evidence="2 3">
    <name type="scientific">[Mycoplasma] anseris</name>
    <dbReference type="NCBI Taxonomy" id="92400"/>
    <lineage>
        <taxon>Bacteria</taxon>
        <taxon>Bacillati</taxon>
        <taxon>Mycoplasmatota</taxon>
        <taxon>Mycoplasmoidales</taxon>
        <taxon>Metamycoplasmataceae</taxon>
        <taxon>Metamycoplasma</taxon>
    </lineage>
</organism>